<evidence type="ECO:0000313" key="2">
    <source>
        <dbReference type="EMBL" id="CAG9560807.1"/>
    </source>
</evidence>
<evidence type="ECO:0000313" key="3">
    <source>
        <dbReference type="Proteomes" id="UP000789524"/>
    </source>
</evidence>
<sequence length="66" mass="6681">MAAGREAASVTSRAGAVGVSPIAPPTTQPLDITDQGSGGGETIYGAPIQEIYEKRHVTGEVARDAT</sequence>
<dbReference type="AlphaFoldDB" id="A0A8J2QHJ1"/>
<feature type="region of interest" description="Disordered" evidence="1">
    <location>
        <begin position="1"/>
        <end position="46"/>
    </location>
</feature>
<dbReference type="EMBL" id="CAKASE010000045">
    <property type="protein sequence ID" value="CAG9560807.1"/>
    <property type="molecule type" value="Genomic_DNA"/>
</dbReference>
<keyword evidence="3" id="KW-1185">Reference proteome</keyword>
<reference evidence="2" key="1">
    <citation type="submission" date="2021-09" db="EMBL/GenBank/DDBJ databases">
        <authorList>
            <person name="Martin H S."/>
        </authorList>
    </citation>
    <scope>NUCLEOTIDE SEQUENCE</scope>
</reference>
<comment type="caution">
    <text evidence="2">The sequence shown here is derived from an EMBL/GenBank/DDBJ whole genome shotgun (WGS) entry which is preliminary data.</text>
</comment>
<gene>
    <name evidence="2" type="ORF">DCHRY22_LOCUS2409</name>
</gene>
<protein>
    <submittedName>
        <fullName evidence="2">(African queen) hypothetical protein</fullName>
    </submittedName>
</protein>
<dbReference type="Proteomes" id="UP000789524">
    <property type="component" value="Unassembled WGS sequence"/>
</dbReference>
<proteinExistence type="predicted"/>
<name>A0A8J2QHJ1_9NEOP</name>
<organism evidence="2 3">
    <name type="scientific">Danaus chrysippus</name>
    <name type="common">African queen</name>
    <dbReference type="NCBI Taxonomy" id="151541"/>
    <lineage>
        <taxon>Eukaryota</taxon>
        <taxon>Metazoa</taxon>
        <taxon>Ecdysozoa</taxon>
        <taxon>Arthropoda</taxon>
        <taxon>Hexapoda</taxon>
        <taxon>Insecta</taxon>
        <taxon>Pterygota</taxon>
        <taxon>Neoptera</taxon>
        <taxon>Endopterygota</taxon>
        <taxon>Lepidoptera</taxon>
        <taxon>Glossata</taxon>
        <taxon>Ditrysia</taxon>
        <taxon>Papilionoidea</taxon>
        <taxon>Nymphalidae</taxon>
        <taxon>Danainae</taxon>
        <taxon>Danaini</taxon>
        <taxon>Danaina</taxon>
        <taxon>Danaus</taxon>
        <taxon>Anosia</taxon>
    </lineage>
</organism>
<accession>A0A8J2QHJ1</accession>
<evidence type="ECO:0000256" key="1">
    <source>
        <dbReference type="SAM" id="MobiDB-lite"/>
    </source>
</evidence>